<feature type="domain" description="Piwi" evidence="3">
    <location>
        <begin position="494"/>
        <end position="804"/>
    </location>
</feature>
<name>A0A8H7D272_9AGAR</name>
<comment type="caution">
    <text evidence="4">The sequence shown here is derived from an EMBL/GenBank/DDBJ whole genome shotgun (WGS) entry which is preliminary data.</text>
</comment>
<dbReference type="GO" id="GO:0003723">
    <property type="term" value="F:RNA binding"/>
    <property type="evidence" value="ECO:0007669"/>
    <property type="project" value="InterPro"/>
</dbReference>
<dbReference type="Pfam" id="PF16487">
    <property type="entry name" value="ArgoMid"/>
    <property type="match status" value="2"/>
</dbReference>
<keyword evidence="5" id="KW-1185">Reference proteome</keyword>
<dbReference type="PANTHER" id="PTHR22891">
    <property type="entry name" value="EUKARYOTIC TRANSLATION INITIATION FACTOR 2C"/>
    <property type="match status" value="1"/>
</dbReference>
<evidence type="ECO:0000259" key="2">
    <source>
        <dbReference type="PROSITE" id="PS50821"/>
    </source>
</evidence>
<evidence type="ECO:0000256" key="1">
    <source>
        <dbReference type="SAM" id="MobiDB-lite"/>
    </source>
</evidence>
<dbReference type="InterPro" id="IPR036397">
    <property type="entry name" value="RNaseH_sf"/>
</dbReference>
<dbReference type="OrthoDB" id="10252740at2759"/>
<dbReference type="Pfam" id="PF08699">
    <property type="entry name" value="ArgoL1"/>
    <property type="match status" value="2"/>
</dbReference>
<dbReference type="InterPro" id="IPR003100">
    <property type="entry name" value="PAZ_dom"/>
</dbReference>
<evidence type="ECO:0000313" key="4">
    <source>
        <dbReference type="EMBL" id="KAF7359349.1"/>
    </source>
</evidence>
<dbReference type="InterPro" id="IPR012337">
    <property type="entry name" value="RNaseH-like_sf"/>
</dbReference>
<feature type="region of interest" description="Disordered" evidence="1">
    <location>
        <begin position="140"/>
        <end position="163"/>
    </location>
</feature>
<protein>
    <submittedName>
        <fullName evidence="4">Argonaute-like protein</fullName>
    </submittedName>
</protein>
<dbReference type="EMBL" id="JACAZH010000009">
    <property type="protein sequence ID" value="KAF7359349.1"/>
    <property type="molecule type" value="Genomic_DNA"/>
</dbReference>
<dbReference type="SMART" id="SM01163">
    <property type="entry name" value="DUF1785"/>
    <property type="match status" value="2"/>
</dbReference>
<dbReference type="Pfam" id="PF02171">
    <property type="entry name" value="Piwi"/>
    <property type="match status" value="3"/>
</dbReference>
<dbReference type="Gene3D" id="3.30.420.10">
    <property type="entry name" value="Ribonuclease H-like superfamily/Ribonuclease H"/>
    <property type="match status" value="3"/>
</dbReference>
<feature type="domain" description="PAZ" evidence="2">
    <location>
        <begin position="204"/>
        <end position="322"/>
    </location>
</feature>
<proteinExistence type="predicted"/>
<evidence type="ECO:0000259" key="3">
    <source>
        <dbReference type="PROSITE" id="PS50822"/>
    </source>
</evidence>
<dbReference type="SMART" id="SM00950">
    <property type="entry name" value="Piwi"/>
    <property type="match status" value="2"/>
</dbReference>
<evidence type="ECO:0000313" key="5">
    <source>
        <dbReference type="Proteomes" id="UP000623467"/>
    </source>
</evidence>
<feature type="domain" description="PAZ" evidence="2">
    <location>
        <begin position="1014"/>
        <end position="1132"/>
    </location>
</feature>
<dbReference type="InterPro" id="IPR036085">
    <property type="entry name" value="PAZ_dom_sf"/>
</dbReference>
<organism evidence="4 5">
    <name type="scientific">Mycena sanguinolenta</name>
    <dbReference type="NCBI Taxonomy" id="230812"/>
    <lineage>
        <taxon>Eukaryota</taxon>
        <taxon>Fungi</taxon>
        <taxon>Dikarya</taxon>
        <taxon>Basidiomycota</taxon>
        <taxon>Agaricomycotina</taxon>
        <taxon>Agaricomycetes</taxon>
        <taxon>Agaricomycetidae</taxon>
        <taxon>Agaricales</taxon>
        <taxon>Marasmiineae</taxon>
        <taxon>Mycenaceae</taxon>
        <taxon>Mycena</taxon>
    </lineage>
</organism>
<dbReference type="InterPro" id="IPR014811">
    <property type="entry name" value="ArgoL1"/>
</dbReference>
<dbReference type="Gene3D" id="3.40.50.2300">
    <property type="match status" value="2"/>
</dbReference>
<dbReference type="SUPFAM" id="SSF101690">
    <property type="entry name" value="PAZ domain"/>
    <property type="match status" value="2"/>
</dbReference>
<dbReference type="InterPro" id="IPR003165">
    <property type="entry name" value="Piwi"/>
</dbReference>
<dbReference type="InterPro" id="IPR032473">
    <property type="entry name" value="Argonaute_Mid_dom"/>
</dbReference>
<feature type="domain" description="Piwi" evidence="3">
    <location>
        <begin position="1369"/>
        <end position="1564"/>
    </location>
</feature>
<dbReference type="PROSITE" id="PS50822">
    <property type="entry name" value="PIWI"/>
    <property type="match status" value="2"/>
</dbReference>
<gene>
    <name evidence="4" type="ORF">MSAN_01277400</name>
</gene>
<dbReference type="PROSITE" id="PS50821">
    <property type="entry name" value="PAZ"/>
    <property type="match status" value="2"/>
</dbReference>
<dbReference type="Pfam" id="PF02170">
    <property type="entry name" value="PAZ"/>
    <property type="match status" value="1"/>
</dbReference>
<reference evidence="4" key="1">
    <citation type="submission" date="2020-05" db="EMBL/GenBank/DDBJ databases">
        <title>Mycena genomes resolve the evolution of fungal bioluminescence.</title>
        <authorList>
            <person name="Tsai I.J."/>
        </authorList>
    </citation>
    <scope>NUCLEOTIDE SEQUENCE</scope>
    <source>
        <strain evidence="4">160909Yilan</strain>
    </source>
</reference>
<dbReference type="Proteomes" id="UP000623467">
    <property type="component" value="Unassembled WGS sequence"/>
</dbReference>
<feature type="region of interest" description="Disordered" evidence="1">
    <location>
        <begin position="1335"/>
        <end position="1355"/>
    </location>
</feature>
<dbReference type="SUPFAM" id="SSF53098">
    <property type="entry name" value="Ribonuclease H-like"/>
    <property type="match status" value="2"/>
</dbReference>
<sequence length="1606" mass="176703">MTGVPVQIITNSFLVASTHTETILASRPGRITSTMVCLSELCYAWLLESLFLRLPTVAFNPADPKPQKRQRLIHALQVVVYPNIFTPRAVYDGSRLLYSSKIIENGVVGRTQKLAGLVHHHYQSYRGQTNRPLEFEPAHAQRRGNGTRPVLTPVARTSPPKTREQLNRMPVELWRGFYQIVRPSIGRLLVTVDTTVAAFYKPGPLIDVCMELLNTSNVRRLGLSEGSEDFRKLERHLMGRLISVKTRRGQPPRTKTVRALAPGPVGNYRFSPTSNGPMTTVTEHFKQYIVMLAYPGTIGVVTSGKGAPFKVIIPLELCALVPGQLYKKKLPLDATASIVRFAALAPAKRLSKITGGEGQLRSPIQDYRNSEYLVDAGMQIAENPFSIRGRLLQAPPLLYQGSVVSPRDGAWNVLGARFHTPRQMLNWGMINFDPQHINEQVVENTWRTLVTCCNMLGMNVVRPRAGRNGNGQDAKGAIEALCTSLGGDLKQIHMIVFLLPAKADELRTRIKYICDTELGVRSQCLREPKLQRANNQYFNNVALKINARLGGSNMLVDSPVLNELKTKPFMCFGADVAHPGPGANRPSVASLVWSHDIHGAAYCATTRIQLPRTEIITDLGSMVETAVMMFGAKHNKPPANILFFRDGVSEGEFTTVKNEEISQINEALERVWTAVEPLAEEPKPNVTFIIVGKRHHVSFFPRERDHTAGDKTGNCKAGLCVDAELANPQFPDFYLQSHAAIKGTSRSAHYTVLQDQVFGGDLRKLQELAFALCHIYAKATRSVSIPAPVYYADLACSRGKFHFDPSSDVDIEGSTSSGGNGVFQLQPWLDAFQPMHDNVKAFNPADPKPQKRQRLIQTLQINAYPQVFTPRAVYDGNRLLYLSKEIQNGVDQVPRARVQPGGAPKDAPGWYDITISRTAGKPIIPSSLNKLMLKGEGTVETTTATNLLQLLLTQNKNQASPNTGRAYFTPDDRQPLKGMPVELWRGFYQIMRPSIGRLLVTVDTTVAAFYKPGPLIDVCMELLNAANVRRLGLSENHEDYKKIERHLKNRLISVKTRYGEPPRTKTVRALAPGPVGDYRFSPTGSGPTTTIAEHFKQHNVMLTYPGTIGVVTSGKGAPFKVVIPLELCALVPGQLYKKKLPPDATASVVSFAALQPAQRLSKITSGEGQLHSPIQDYKNSEYLADAGMQIGENPLSIRGRLLQPPPLLYQGSTVSPRDGAWNVLGARFHTPRQMLNWGIINFDPQRINDRVVQKSAQDLVTCCNTLGMNVAPPRAQRNGNGQDAKGAIRALCTDLGGDMRQIDMVIFLLPAKADELRTRIKCPFPMLAGAQASARQQSTSLSKSMPDSAARTCSSTPPVLKELKTKPFMCFGADVAHPGPGANRPSVASLVWSHDMNGAAYCATTRVQLPRSEIITDLGSMVEKAVMMFGAKHKVPPANILFFRDGVSEGEFTTVRKEEISQIDGNTAGDKTGNCKAGLCVDEELANPQFPDFYLQSHAAIKGTSRSAHYTVLQDQVFGGNLQKLQDLAFALCHIYAKATRSVSIPAPVYYADLACSRGKFHFDPSSDMDIEGSTSSGGNGVFQLQPWLDAFKDINNNVKGSMFFL</sequence>
<dbReference type="Gene3D" id="2.170.260.10">
    <property type="entry name" value="paz domain"/>
    <property type="match status" value="2"/>
</dbReference>
<accession>A0A8H7D272</accession>